<keyword evidence="3" id="KW-0489">Methyltransferase</keyword>
<evidence type="ECO:0000313" key="3">
    <source>
        <dbReference type="EMBL" id="PQJ93264.1"/>
    </source>
</evidence>
<proteinExistence type="predicted"/>
<dbReference type="InterPro" id="IPR025714">
    <property type="entry name" value="Methyltranfer_dom"/>
</dbReference>
<dbReference type="PANTHER" id="PTHR13369">
    <property type="match status" value="1"/>
</dbReference>
<dbReference type="AlphaFoldDB" id="A0A2S7XHS1"/>
<sequence length="399" mass="45525">MHSQQFLNIDRLLAQTVFFWQFSAFHSSDYPWREIHTELSHWLDGLSLQEVQRLKLNPEELAIKLSAYIPQLLELYSLTQLPELTASVPGFPKGLDSGINGRKWQQITKLSALGAEFYKPENGWLEWCGGKGYLGRVLAATTGKPVTTLEWQQSLCDSGQTYANNHQLSMMFIQGDALSSQSDELIQEKQHAIALHACGDLHINLLTKGISNNIDAITISPCCFHLTQSKNYLGLSLLSQKSALELSKDDLRLPLQETVVAGLRTQHHRELEMCFRLGFKALQQSLSENEAYLSIPSIKKSLLSDGFEAFCHWAAEKKELMLPESVDYEYWFNKGELAFISMEKCDLIQHLFKRPLEVWLCLDRALLMEEANYDVRIGEFCLKEDTPRNIVIQAKKQQQ</sequence>
<feature type="domain" description="Methyltransferase" evidence="1">
    <location>
        <begin position="102"/>
        <end position="227"/>
    </location>
</feature>
<dbReference type="OrthoDB" id="5298194at2"/>
<dbReference type="EMBL" id="MSCP01000001">
    <property type="protein sequence ID" value="PQJ93264.1"/>
    <property type="molecule type" value="Genomic_DNA"/>
</dbReference>
<keyword evidence="5" id="KW-1185">Reference proteome</keyword>
<accession>A0A2S7XHS1</accession>
<dbReference type="GO" id="GO:0008168">
    <property type="term" value="F:methyltransferase activity"/>
    <property type="evidence" value="ECO:0007669"/>
    <property type="project" value="UniProtKB-KW"/>
</dbReference>
<reference evidence="2" key="4">
    <citation type="submission" date="2023-01" db="EMBL/GenBank/DDBJ databases">
        <title>Draft genome sequence of Aliivibrio sifiae strain NBRC 105001.</title>
        <authorList>
            <person name="Sun Q."/>
            <person name="Mori K."/>
        </authorList>
    </citation>
    <scope>NUCLEOTIDE SEQUENCE</scope>
    <source>
        <strain evidence="2">NBRC 105001</strain>
    </source>
</reference>
<reference evidence="2" key="1">
    <citation type="journal article" date="2014" name="Int. J. Syst. Evol. Microbiol.">
        <title>Complete genome of a new Firmicutes species belonging to the dominant human colonic microbiota ('Ruminococcus bicirculans') reveals two chromosomes and a selective capacity to utilize plant glucans.</title>
        <authorList>
            <consortium name="NISC Comparative Sequencing Program"/>
            <person name="Wegmann U."/>
            <person name="Louis P."/>
            <person name="Goesmann A."/>
            <person name="Henrissat B."/>
            <person name="Duncan S.H."/>
            <person name="Flint H.J."/>
        </authorList>
    </citation>
    <scope>NUCLEOTIDE SEQUENCE</scope>
    <source>
        <strain evidence="2">NBRC 105001</strain>
    </source>
</reference>
<comment type="caution">
    <text evidence="3">The sequence shown here is derived from an EMBL/GenBank/DDBJ whole genome shotgun (WGS) entry which is preliminary data.</text>
</comment>
<gene>
    <name evidence="3" type="ORF">BTO23_04000</name>
    <name evidence="2" type="ORF">GCM10007855_15370</name>
</gene>
<dbReference type="Proteomes" id="UP001156660">
    <property type="component" value="Unassembled WGS sequence"/>
</dbReference>
<dbReference type="Proteomes" id="UP000239273">
    <property type="component" value="Unassembled WGS sequence"/>
</dbReference>
<name>A0A2S7XHS1_9GAMM</name>
<dbReference type="PANTHER" id="PTHR13369:SF0">
    <property type="entry name" value="GLUTATHIONE S-TRANSFERASE C-TERMINAL DOMAIN-CONTAINING PROTEIN"/>
    <property type="match status" value="1"/>
</dbReference>
<dbReference type="EMBL" id="BSOU01000003">
    <property type="protein sequence ID" value="GLR74663.1"/>
    <property type="molecule type" value="Genomic_DNA"/>
</dbReference>
<dbReference type="Pfam" id="PF13679">
    <property type="entry name" value="Methyltransf_32"/>
    <property type="match status" value="1"/>
</dbReference>
<reference evidence="5" key="3">
    <citation type="journal article" date="2019" name="Int. J. Syst. Evol. Microbiol.">
        <title>The Global Catalogue of Microorganisms (GCM) 10K type strain sequencing project: providing services to taxonomists for standard genome sequencing and annotation.</title>
        <authorList>
            <consortium name="The Broad Institute Genomics Platform"/>
            <consortium name="The Broad Institute Genome Sequencing Center for Infectious Disease"/>
            <person name="Wu L."/>
            <person name="Ma J."/>
        </authorList>
    </citation>
    <scope>NUCLEOTIDE SEQUENCE [LARGE SCALE GENOMIC DNA]</scope>
    <source>
        <strain evidence="5">NBRC 105001</strain>
    </source>
</reference>
<dbReference type="RefSeq" id="WP_105062995.1">
    <property type="nucleotide sequence ID" value="NZ_BSOU01000003.1"/>
</dbReference>
<keyword evidence="3" id="KW-0808">Transferase</keyword>
<evidence type="ECO:0000313" key="2">
    <source>
        <dbReference type="EMBL" id="GLR74663.1"/>
    </source>
</evidence>
<protein>
    <submittedName>
        <fullName evidence="3">SAM-dependent methyltransferase</fullName>
    </submittedName>
</protein>
<reference evidence="3 4" key="2">
    <citation type="submission" date="2016-12" db="EMBL/GenBank/DDBJ databases">
        <title>Diversity of luminous bacteria.</title>
        <authorList>
            <person name="Yoshizawa S."/>
            <person name="Kogure K."/>
        </authorList>
    </citation>
    <scope>NUCLEOTIDE SEQUENCE [LARGE SCALE GENOMIC DNA]</scope>
    <source>
        <strain evidence="3 4">NBRC 105001</strain>
    </source>
</reference>
<organism evidence="3 4">
    <name type="scientific">Aliivibrio sifiae</name>
    <dbReference type="NCBI Taxonomy" id="566293"/>
    <lineage>
        <taxon>Bacteria</taxon>
        <taxon>Pseudomonadati</taxon>
        <taxon>Pseudomonadota</taxon>
        <taxon>Gammaproteobacteria</taxon>
        <taxon>Vibrionales</taxon>
        <taxon>Vibrionaceae</taxon>
        <taxon>Aliivibrio</taxon>
    </lineage>
</organism>
<evidence type="ECO:0000259" key="1">
    <source>
        <dbReference type="Pfam" id="PF13679"/>
    </source>
</evidence>
<evidence type="ECO:0000313" key="5">
    <source>
        <dbReference type="Proteomes" id="UP001156660"/>
    </source>
</evidence>
<evidence type="ECO:0000313" key="4">
    <source>
        <dbReference type="Proteomes" id="UP000239273"/>
    </source>
</evidence>
<dbReference type="GO" id="GO:0032259">
    <property type="term" value="P:methylation"/>
    <property type="evidence" value="ECO:0007669"/>
    <property type="project" value="UniProtKB-KW"/>
</dbReference>